<accession>A0A420DCI4</accession>
<dbReference type="GO" id="GO:0000287">
    <property type="term" value="F:magnesium ion binding"/>
    <property type="evidence" value="ECO:0007669"/>
    <property type="project" value="InterPro"/>
</dbReference>
<feature type="domain" description="4'-phosphopantetheinyl transferase" evidence="2">
    <location>
        <begin position="101"/>
        <end position="202"/>
    </location>
</feature>
<evidence type="ECO:0000256" key="1">
    <source>
        <dbReference type="ARBA" id="ARBA00022679"/>
    </source>
</evidence>
<dbReference type="SUPFAM" id="SSF56214">
    <property type="entry name" value="4'-phosphopantetheinyl transferase"/>
    <property type="match status" value="2"/>
</dbReference>
<dbReference type="EMBL" id="BMCW01000002">
    <property type="protein sequence ID" value="GGG53700.1"/>
    <property type="molecule type" value="Genomic_DNA"/>
</dbReference>
<dbReference type="Pfam" id="PF01648">
    <property type="entry name" value="ACPS"/>
    <property type="match status" value="1"/>
</dbReference>
<sequence length="203" mass="24225">MPFYKDLSDDVAKVLMWEYDENEVLDSNELLEPENQHKILGYHPNKIAEVLMVRKLLKTVLPNHKILYRENGEPYLFPQDFHISISHSYPLVALAISKKKVGIDLEKRKEKIKKIRHKFILHEDLFIDNNEEVDYLTAIWCVKEALYKIHHSKHWSLKKHYDVLPFELKEAFTAKSRVYDIENEDFFKARVSFFEDYCLAIVD</sequence>
<dbReference type="RefSeq" id="WP_120212769.1">
    <property type="nucleotide sequence ID" value="NZ_BMCW01000002.1"/>
</dbReference>
<dbReference type="AlphaFoldDB" id="A0A420DCI4"/>
<evidence type="ECO:0000259" key="2">
    <source>
        <dbReference type="Pfam" id="PF01648"/>
    </source>
</evidence>
<dbReference type="GO" id="GO:0008897">
    <property type="term" value="F:holo-[acyl-carrier-protein] synthase activity"/>
    <property type="evidence" value="ECO:0007669"/>
    <property type="project" value="InterPro"/>
</dbReference>
<gene>
    <name evidence="4" type="ORF">BXY58_1090</name>
    <name evidence="3" type="ORF">GCM10007332_14210</name>
</gene>
<keyword evidence="6" id="KW-1185">Reference proteome</keyword>
<dbReference type="Gene3D" id="3.90.470.20">
    <property type="entry name" value="4'-phosphopantetheinyl transferase domain"/>
    <property type="match status" value="1"/>
</dbReference>
<protein>
    <submittedName>
        <fullName evidence="4">4'-phosphopantetheinyl transferase superfamily protein</fullName>
    </submittedName>
</protein>
<evidence type="ECO:0000313" key="4">
    <source>
        <dbReference type="EMBL" id="RKE88957.1"/>
    </source>
</evidence>
<evidence type="ECO:0000313" key="3">
    <source>
        <dbReference type="EMBL" id="GGG53700.1"/>
    </source>
</evidence>
<organism evidence="4 5">
    <name type="scientific">Epilithonimonas arachidiradicis</name>
    <dbReference type="NCBI Taxonomy" id="1617282"/>
    <lineage>
        <taxon>Bacteria</taxon>
        <taxon>Pseudomonadati</taxon>
        <taxon>Bacteroidota</taxon>
        <taxon>Flavobacteriia</taxon>
        <taxon>Flavobacteriales</taxon>
        <taxon>Weeksellaceae</taxon>
        <taxon>Chryseobacterium group</taxon>
        <taxon>Epilithonimonas</taxon>
    </lineage>
</organism>
<reference evidence="3" key="4">
    <citation type="submission" date="2024-05" db="EMBL/GenBank/DDBJ databases">
        <authorList>
            <person name="Sun Q."/>
            <person name="Sedlacek I."/>
        </authorList>
    </citation>
    <scope>NUCLEOTIDE SEQUENCE</scope>
    <source>
        <strain evidence="3">CCM 8490</strain>
    </source>
</reference>
<dbReference type="Proteomes" id="UP000658202">
    <property type="component" value="Unassembled WGS sequence"/>
</dbReference>
<comment type="caution">
    <text evidence="4">The sequence shown here is derived from an EMBL/GenBank/DDBJ whole genome shotgun (WGS) entry which is preliminary data.</text>
</comment>
<evidence type="ECO:0000313" key="6">
    <source>
        <dbReference type="Proteomes" id="UP000658202"/>
    </source>
</evidence>
<dbReference type="InterPro" id="IPR037143">
    <property type="entry name" value="4-PPantetheinyl_Trfase_dom_sf"/>
</dbReference>
<reference evidence="6" key="3">
    <citation type="journal article" date="2019" name="Int. J. Syst. Evol. Microbiol.">
        <title>The Global Catalogue of Microorganisms (GCM) 10K type strain sequencing project: providing services to taxonomists for standard genome sequencing and annotation.</title>
        <authorList>
            <consortium name="The Broad Institute Genomics Platform"/>
            <consortium name="The Broad Institute Genome Sequencing Center for Infectious Disease"/>
            <person name="Wu L."/>
            <person name="Ma J."/>
        </authorList>
    </citation>
    <scope>NUCLEOTIDE SEQUENCE [LARGE SCALE GENOMIC DNA]</scope>
    <source>
        <strain evidence="6">CCM 8490</strain>
    </source>
</reference>
<dbReference type="Proteomes" id="UP000285906">
    <property type="component" value="Unassembled WGS sequence"/>
</dbReference>
<dbReference type="InterPro" id="IPR008278">
    <property type="entry name" value="4-PPantetheinyl_Trfase_dom"/>
</dbReference>
<dbReference type="EMBL" id="RAQH01000002">
    <property type="protein sequence ID" value="RKE88957.1"/>
    <property type="molecule type" value="Genomic_DNA"/>
</dbReference>
<keyword evidence="1 4" id="KW-0808">Transferase</keyword>
<reference evidence="3" key="1">
    <citation type="journal article" date="2014" name="Int. J. Syst. Evol. Microbiol.">
        <title>Complete genome of a new Firmicutes species belonging to the dominant human colonic microbiota ('Ruminococcus bicirculans') reveals two chromosomes and a selective capacity to utilize plant glucans.</title>
        <authorList>
            <consortium name="NISC Comparative Sequencing Program"/>
            <person name="Wegmann U."/>
            <person name="Louis P."/>
            <person name="Goesmann A."/>
            <person name="Henrissat B."/>
            <person name="Duncan S.H."/>
            <person name="Flint H.J."/>
        </authorList>
    </citation>
    <scope>NUCLEOTIDE SEQUENCE</scope>
    <source>
        <strain evidence="3">CCM 8490</strain>
    </source>
</reference>
<evidence type="ECO:0000313" key="5">
    <source>
        <dbReference type="Proteomes" id="UP000285906"/>
    </source>
</evidence>
<name>A0A420DCI4_9FLAO</name>
<reference evidence="4 5" key="2">
    <citation type="submission" date="2018-09" db="EMBL/GenBank/DDBJ databases">
        <title>Genomic Encyclopedia of Archaeal and Bacterial Type Strains, Phase II (KMG-II): from individual species to whole genera.</title>
        <authorList>
            <person name="Goeker M."/>
        </authorList>
    </citation>
    <scope>NUCLEOTIDE SEQUENCE [LARGE SCALE GENOMIC DNA]</scope>
    <source>
        <strain evidence="4 5">DSM 27620</strain>
    </source>
</reference>
<dbReference type="OrthoDB" id="1190494at2"/>
<proteinExistence type="predicted"/>